<feature type="transmembrane region" description="Helical" evidence="1">
    <location>
        <begin position="16"/>
        <end position="43"/>
    </location>
</feature>
<organism evidence="2 3">
    <name type="scientific">Wickerhamomyces pijperi</name>
    <name type="common">Yeast</name>
    <name type="synonym">Pichia pijperi</name>
    <dbReference type="NCBI Taxonomy" id="599730"/>
    <lineage>
        <taxon>Eukaryota</taxon>
        <taxon>Fungi</taxon>
        <taxon>Dikarya</taxon>
        <taxon>Ascomycota</taxon>
        <taxon>Saccharomycotina</taxon>
        <taxon>Saccharomycetes</taxon>
        <taxon>Phaffomycetales</taxon>
        <taxon>Wickerhamomycetaceae</taxon>
        <taxon>Wickerhamomyces</taxon>
    </lineage>
</organism>
<evidence type="ECO:0000313" key="2">
    <source>
        <dbReference type="EMBL" id="KAH3688465.1"/>
    </source>
</evidence>
<keyword evidence="1" id="KW-1133">Transmembrane helix</keyword>
<name>A0A9P8QGB3_WICPI</name>
<accession>A0A9P8QGB3</accession>
<comment type="caution">
    <text evidence="2">The sequence shown here is derived from an EMBL/GenBank/DDBJ whole genome shotgun (WGS) entry which is preliminary data.</text>
</comment>
<evidence type="ECO:0000256" key="1">
    <source>
        <dbReference type="SAM" id="Phobius"/>
    </source>
</evidence>
<dbReference type="Proteomes" id="UP000774326">
    <property type="component" value="Unassembled WGS sequence"/>
</dbReference>
<dbReference type="AlphaFoldDB" id="A0A9P8QGB3"/>
<reference evidence="2" key="1">
    <citation type="journal article" date="2021" name="Open Biol.">
        <title>Shared evolutionary footprints suggest mitochondrial oxidative damage underlies multiple complex I losses in fungi.</title>
        <authorList>
            <person name="Schikora-Tamarit M.A."/>
            <person name="Marcet-Houben M."/>
            <person name="Nosek J."/>
            <person name="Gabaldon T."/>
        </authorList>
    </citation>
    <scope>NUCLEOTIDE SEQUENCE</scope>
    <source>
        <strain evidence="2">CBS2887</strain>
    </source>
</reference>
<protein>
    <submittedName>
        <fullName evidence="2">Uncharacterized protein</fullName>
    </submittedName>
</protein>
<sequence>MVFVENIDIVSAVVDYLGYIAVAVAAAVVVVVVVVVVVCNIVFGLDLDLESDPDYIDYTAVEVEVVVVELGGFDLFGIEDSLEKSFVEFDIVAAGIADYEKSVTDSYLRTLFVAVAVVDYLMMADDRCCCLSLGKEIAAGTVGCTAAAVDV</sequence>
<keyword evidence="1" id="KW-0472">Membrane</keyword>
<gene>
    <name evidence="2" type="ORF">WICPIJ_000604</name>
</gene>
<evidence type="ECO:0000313" key="3">
    <source>
        <dbReference type="Proteomes" id="UP000774326"/>
    </source>
</evidence>
<proteinExistence type="predicted"/>
<reference evidence="2" key="2">
    <citation type="submission" date="2021-01" db="EMBL/GenBank/DDBJ databases">
        <authorList>
            <person name="Schikora-Tamarit M.A."/>
        </authorList>
    </citation>
    <scope>NUCLEOTIDE SEQUENCE</scope>
    <source>
        <strain evidence="2">CBS2887</strain>
    </source>
</reference>
<dbReference type="EMBL" id="JAEUBG010000347">
    <property type="protein sequence ID" value="KAH3688465.1"/>
    <property type="molecule type" value="Genomic_DNA"/>
</dbReference>
<keyword evidence="3" id="KW-1185">Reference proteome</keyword>
<keyword evidence="1" id="KW-0812">Transmembrane</keyword>